<sequence>MQGNRNALKVAMVSVLTAVVVVFTMVVRIPTARGYLNLCDVAICFIAFTFGPWSAFIAAGLGTALADLISGYAQWAPISFVVHGVEGLLVALIVQKKGDATVSVGRKVLAAFICIATVSLGYFALSALFISTVSVAAAEIPGNIAQSAVGFALGLVVSAAVKRAYPPVSSLTW</sequence>
<organism evidence="2 3">
    <name type="scientific">Sphaerochaeta halotolerans</name>
    <dbReference type="NCBI Taxonomy" id="2293840"/>
    <lineage>
        <taxon>Bacteria</taxon>
        <taxon>Pseudomonadati</taxon>
        <taxon>Spirochaetota</taxon>
        <taxon>Spirochaetia</taxon>
        <taxon>Spirochaetales</taxon>
        <taxon>Sphaerochaetaceae</taxon>
        <taxon>Sphaerochaeta</taxon>
    </lineage>
</organism>
<feature type="transmembrane region" description="Helical" evidence="1">
    <location>
        <begin position="72"/>
        <end position="94"/>
    </location>
</feature>
<dbReference type="RefSeq" id="WP_117330476.1">
    <property type="nucleotide sequence ID" value="NZ_QUWK01000007.1"/>
</dbReference>
<proteinExistence type="predicted"/>
<name>A0A372MHX6_9SPIR</name>
<evidence type="ECO:0000313" key="2">
    <source>
        <dbReference type="EMBL" id="RFU94780.1"/>
    </source>
</evidence>
<gene>
    <name evidence="2" type="ORF">DYP60_07970</name>
</gene>
<feature type="transmembrane region" description="Helical" evidence="1">
    <location>
        <begin position="108"/>
        <end position="138"/>
    </location>
</feature>
<keyword evidence="1" id="KW-0812">Transmembrane</keyword>
<feature type="transmembrane region" description="Helical" evidence="1">
    <location>
        <begin position="6"/>
        <end position="29"/>
    </location>
</feature>
<feature type="transmembrane region" description="Helical" evidence="1">
    <location>
        <begin position="41"/>
        <end position="66"/>
    </location>
</feature>
<evidence type="ECO:0000256" key="1">
    <source>
        <dbReference type="SAM" id="Phobius"/>
    </source>
</evidence>
<reference evidence="2 3" key="2">
    <citation type="submission" date="2018-09" db="EMBL/GenBank/DDBJ databases">
        <title>Genome of Sphaerochaeta halotolerans strain 4-11.</title>
        <authorList>
            <person name="Nazina T.N."/>
            <person name="Sokolova D.S."/>
        </authorList>
    </citation>
    <scope>NUCLEOTIDE SEQUENCE [LARGE SCALE GENOMIC DNA]</scope>
    <source>
        <strain evidence="2 3">4-11</strain>
    </source>
</reference>
<dbReference type="InterPro" id="IPR009825">
    <property type="entry name" value="ECF_substrate-spec-like"/>
</dbReference>
<dbReference type="Pfam" id="PF07155">
    <property type="entry name" value="ECF-ribofla_trS"/>
    <property type="match status" value="1"/>
</dbReference>
<dbReference type="PANTHER" id="PTHR37815:SF3">
    <property type="entry name" value="UPF0397 PROTEIN SPR0429"/>
    <property type="match status" value="1"/>
</dbReference>
<accession>A0A372MHX6</accession>
<dbReference type="GO" id="GO:0016020">
    <property type="term" value="C:membrane"/>
    <property type="evidence" value="ECO:0007669"/>
    <property type="project" value="InterPro"/>
</dbReference>
<protein>
    <submittedName>
        <fullName evidence="2">ECF transporter S component</fullName>
    </submittedName>
</protein>
<dbReference type="OrthoDB" id="411368at2"/>
<keyword evidence="1" id="KW-1133">Transmembrane helix</keyword>
<dbReference type="PANTHER" id="PTHR37815">
    <property type="entry name" value="UPF0397 PROTEIN BC_2624-RELATED"/>
    <property type="match status" value="1"/>
</dbReference>
<keyword evidence="1" id="KW-0472">Membrane</keyword>
<feature type="transmembrane region" description="Helical" evidence="1">
    <location>
        <begin position="144"/>
        <end position="161"/>
    </location>
</feature>
<dbReference type="AlphaFoldDB" id="A0A372MHX6"/>
<dbReference type="EMBL" id="QUWK01000007">
    <property type="protein sequence ID" value="RFU94780.1"/>
    <property type="molecule type" value="Genomic_DNA"/>
</dbReference>
<dbReference type="Proteomes" id="UP000264002">
    <property type="component" value="Unassembled WGS sequence"/>
</dbReference>
<reference evidence="3" key="1">
    <citation type="submission" date="2018-08" db="EMBL/GenBank/DDBJ databases">
        <authorList>
            <person name="Grouzdev D.S."/>
            <person name="Krutkina M.S."/>
        </authorList>
    </citation>
    <scope>NUCLEOTIDE SEQUENCE [LARGE SCALE GENOMIC DNA]</scope>
    <source>
        <strain evidence="3">4-11</strain>
    </source>
</reference>
<keyword evidence="3" id="KW-1185">Reference proteome</keyword>
<dbReference type="Gene3D" id="1.10.1760.20">
    <property type="match status" value="1"/>
</dbReference>
<evidence type="ECO:0000313" key="3">
    <source>
        <dbReference type="Proteomes" id="UP000264002"/>
    </source>
</evidence>
<comment type="caution">
    <text evidence="2">The sequence shown here is derived from an EMBL/GenBank/DDBJ whole genome shotgun (WGS) entry which is preliminary data.</text>
</comment>